<dbReference type="PANTHER" id="PTHR11764:SF20">
    <property type="entry name" value="LANOSTEROL SYNTHASE"/>
    <property type="match status" value="1"/>
</dbReference>
<evidence type="ECO:0000256" key="2">
    <source>
        <dbReference type="ARBA" id="ARBA00009755"/>
    </source>
</evidence>
<dbReference type="UniPathway" id="UPA00337"/>
<sequence length="679" mass="76230">MKISKNPISHALTSFNDAARETVGTIAARKSGKIHHLPATIWKKKESTVSSPLDIAIERTQEFFFREQLPAGYWWAELESNVTITAEYIMLFHFMGLVDREKERKMANYLLRQQTTAGYWTLWHGGPGDLSTTIEAYFALKLAGYPADHPAMSKARAFILEHGGILKARVFTKIFLALFGEFSWLGVPSMPIEMMLLPTGFTFNMYEFSSWSRATIIPLAIVMAERPVRKLPPWARVQELYVRPPRPTDYTFTKEDGILTWKNIFIGIDHVLKVYEASPIRPGRKKAMAIAEKWVLEHQEPTGDWGGIQPAMLNSVLALHVLGYANDHPAVARGLQALANFCIEGDDELVLQSCVSPVWDTALGLMAMVDSGVPTDHPSLSKAAQWLLDREVRRPGDWKIKSPDLEPGGWAFEFMNDWYPDVDDSGIVMMAIKNVKVKDQRAKEDTITRGIAWCLGMQSKNGGWGAFDKDNTKHILNKIPFADLEALIDPPTADLTGRMLELMGTYGYPKDHPAGVRALKFIRETQEPEGPWWGRWGVNYIYGTWSVMSGLAAFGEDMSQPWIRKAVEWLMSHQNEDGGWGECCESYIDPRLAGTGPSTASQTGWALLTLLAAGEVASSSVVRGVQYLLDTQKPDGTWDEDAFTGTGFPKFFMIKYHIYRNCFPLMALGRYRALADKGL</sequence>
<proteinExistence type="inferred from homology"/>
<keyword evidence="4" id="KW-0413">Isomerase</keyword>
<dbReference type="GO" id="GO:0016866">
    <property type="term" value="F:intramolecular transferase activity"/>
    <property type="evidence" value="ECO:0007669"/>
    <property type="project" value="InterPro"/>
</dbReference>
<comment type="pathway">
    <text evidence="1">Secondary metabolite biosynthesis; hopanoid biosynthesis.</text>
</comment>
<dbReference type="CDD" id="cd02892">
    <property type="entry name" value="SQCY_1"/>
    <property type="match status" value="1"/>
</dbReference>
<dbReference type="GO" id="GO:0005811">
    <property type="term" value="C:lipid droplet"/>
    <property type="evidence" value="ECO:0007669"/>
    <property type="project" value="InterPro"/>
</dbReference>
<gene>
    <name evidence="7" type="ORF">SE37_01355</name>
</gene>
<dbReference type="RefSeq" id="WP_039643058.1">
    <property type="nucleotide sequence ID" value="NZ_JXBL01000001.1"/>
</dbReference>
<organism evidence="7 8">
    <name type="scientific">Geobacter soli</name>
    <dbReference type="NCBI Taxonomy" id="1510391"/>
    <lineage>
        <taxon>Bacteria</taxon>
        <taxon>Pseudomonadati</taxon>
        <taxon>Thermodesulfobacteriota</taxon>
        <taxon>Desulfuromonadia</taxon>
        <taxon>Geobacterales</taxon>
        <taxon>Geobacteraceae</taxon>
        <taxon>Geobacter</taxon>
    </lineage>
</organism>
<dbReference type="EMBL" id="JXBL01000001">
    <property type="protein sequence ID" value="KIE41369.1"/>
    <property type="molecule type" value="Genomic_DNA"/>
</dbReference>
<keyword evidence="8" id="KW-1185">Reference proteome</keyword>
<dbReference type="Proteomes" id="UP000031433">
    <property type="component" value="Unassembled WGS sequence"/>
</dbReference>
<dbReference type="InterPro" id="IPR018333">
    <property type="entry name" value="Squalene_cyclase"/>
</dbReference>
<dbReference type="SUPFAM" id="SSF48239">
    <property type="entry name" value="Terpenoid cyclases/Protein prenyltransferases"/>
    <property type="match status" value="2"/>
</dbReference>
<name>A0A0C1TKL8_9BACT</name>
<evidence type="ECO:0000259" key="5">
    <source>
        <dbReference type="Pfam" id="PF13243"/>
    </source>
</evidence>
<keyword evidence="3" id="KW-0677">Repeat</keyword>
<dbReference type="GO" id="GO:0016104">
    <property type="term" value="P:triterpenoid biosynthetic process"/>
    <property type="evidence" value="ECO:0007669"/>
    <property type="project" value="InterPro"/>
</dbReference>
<dbReference type="InterPro" id="IPR008930">
    <property type="entry name" value="Terpenoid_cyclase/PrenylTrfase"/>
</dbReference>
<dbReference type="InterPro" id="IPR032696">
    <property type="entry name" value="SQ_cyclase_C"/>
</dbReference>
<dbReference type="SFLD" id="SFLDG01016">
    <property type="entry name" value="Prenyltransferase_Like_2"/>
    <property type="match status" value="1"/>
</dbReference>
<dbReference type="AlphaFoldDB" id="A0A0C1TKL8"/>
<dbReference type="InterPro" id="IPR032697">
    <property type="entry name" value="SQ_cyclase_N"/>
</dbReference>
<dbReference type="Gene3D" id="1.50.10.20">
    <property type="match status" value="2"/>
</dbReference>
<evidence type="ECO:0000256" key="4">
    <source>
        <dbReference type="ARBA" id="ARBA00023235"/>
    </source>
</evidence>
<dbReference type="Pfam" id="PF13249">
    <property type="entry name" value="SQHop_cyclase_N"/>
    <property type="match status" value="1"/>
</dbReference>
<reference evidence="7 8" key="1">
    <citation type="submission" date="2015-01" db="EMBL/GenBank/DDBJ databases">
        <title>Genome sequence of the anaerobic bacterium Geobacter soli GSS01, a dissimilatory Fe(III) reducer from soil.</title>
        <authorList>
            <person name="Yang G."/>
            <person name="Zhou S."/>
        </authorList>
    </citation>
    <scope>NUCLEOTIDE SEQUENCE [LARGE SCALE GENOMIC DNA]</scope>
    <source>
        <strain evidence="7 8">GSS01</strain>
    </source>
</reference>
<dbReference type="InterPro" id="IPR006400">
    <property type="entry name" value="Hopene-cyclase"/>
</dbReference>
<protein>
    <submittedName>
        <fullName evidence="7">Squalene cyclase</fullName>
    </submittedName>
</protein>
<comment type="caution">
    <text evidence="7">The sequence shown here is derived from an EMBL/GenBank/DDBJ whole genome shotgun (WGS) entry which is preliminary data.</text>
</comment>
<feature type="domain" description="Squalene cyclase N-terminal" evidence="6">
    <location>
        <begin position="57"/>
        <end position="346"/>
    </location>
</feature>
<accession>A0A0C1TKL8</accession>
<evidence type="ECO:0000313" key="8">
    <source>
        <dbReference type="Proteomes" id="UP000031433"/>
    </source>
</evidence>
<evidence type="ECO:0000313" key="7">
    <source>
        <dbReference type="EMBL" id="KIE41369.1"/>
    </source>
</evidence>
<feature type="domain" description="Squalene cyclase C-terminal" evidence="5">
    <location>
        <begin position="355"/>
        <end position="672"/>
    </location>
</feature>
<dbReference type="Pfam" id="PF13243">
    <property type="entry name" value="SQHop_cyclase_C"/>
    <property type="match status" value="1"/>
</dbReference>
<dbReference type="NCBIfam" id="TIGR01507">
    <property type="entry name" value="hopene_cyclase"/>
    <property type="match status" value="1"/>
</dbReference>
<dbReference type="PANTHER" id="PTHR11764">
    <property type="entry name" value="TERPENE CYCLASE/MUTASE FAMILY MEMBER"/>
    <property type="match status" value="1"/>
</dbReference>
<evidence type="ECO:0000259" key="6">
    <source>
        <dbReference type="Pfam" id="PF13249"/>
    </source>
</evidence>
<evidence type="ECO:0000256" key="1">
    <source>
        <dbReference type="ARBA" id="ARBA00004999"/>
    </source>
</evidence>
<evidence type="ECO:0000256" key="3">
    <source>
        <dbReference type="ARBA" id="ARBA00022737"/>
    </source>
</evidence>
<dbReference type="NCBIfam" id="TIGR01787">
    <property type="entry name" value="squalene_cyclas"/>
    <property type="match status" value="1"/>
</dbReference>
<comment type="similarity">
    <text evidence="2">Belongs to the terpene cyclase/mutase family.</text>
</comment>